<proteinExistence type="predicted"/>
<reference evidence="1 2" key="1">
    <citation type="submission" date="2019-08" db="EMBL/GenBank/DDBJ databases">
        <authorList>
            <person name="Guy L."/>
        </authorList>
    </citation>
    <scope>NUCLEOTIDE SEQUENCE [LARGE SCALE GENOMIC DNA]</scope>
    <source>
        <strain evidence="1 2">SGT-108</strain>
    </source>
</reference>
<organism evidence="1 2">
    <name type="scientific">Aquicella siphonis</name>
    <dbReference type="NCBI Taxonomy" id="254247"/>
    <lineage>
        <taxon>Bacteria</taxon>
        <taxon>Pseudomonadati</taxon>
        <taxon>Pseudomonadota</taxon>
        <taxon>Gammaproteobacteria</taxon>
        <taxon>Legionellales</taxon>
        <taxon>Coxiellaceae</taxon>
        <taxon>Aquicella</taxon>
    </lineage>
</organism>
<evidence type="ECO:0000313" key="2">
    <source>
        <dbReference type="Proteomes" id="UP000324194"/>
    </source>
</evidence>
<evidence type="ECO:0000313" key="1">
    <source>
        <dbReference type="EMBL" id="VVC75994.1"/>
    </source>
</evidence>
<protein>
    <submittedName>
        <fullName evidence="1">Uncharacterized protein</fullName>
    </submittedName>
</protein>
<dbReference type="RefSeq" id="WP_148339250.1">
    <property type="nucleotide sequence ID" value="NZ_LR699119.1"/>
</dbReference>
<dbReference type="Proteomes" id="UP000324194">
    <property type="component" value="Chromosome 1"/>
</dbReference>
<accession>A0A5E4PGJ3</accession>
<gene>
    <name evidence="1" type="ORF">AQUSIP_12950</name>
</gene>
<dbReference type="KEGG" id="asip:AQUSIP_12950"/>
<sequence>MDLIEFLHKKINALCPIVGVSIGDEDNKNTWEIHYSDIATNAQKLAALNVLNNFVWDISTKAQALKLKLISEYQDEPLYKKMFKQYLINNPAATFSDYIDYLNS</sequence>
<name>A0A5E4PGJ3_9COXI</name>
<keyword evidence="2" id="KW-1185">Reference proteome</keyword>
<dbReference type="AlphaFoldDB" id="A0A5E4PGJ3"/>
<dbReference type="EMBL" id="LR699119">
    <property type="protein sequence ID" value="VVC75994.1"/>
    <property type="molecule type" value="Genomic_DNA"/>
</dbReference>